<dbReference type="Proteomes" id="UP001500751">
    <property type="component" value="Unassembled WGS sequence"/>
</dbReference>
<keyword evidence="2" id="KW-1185">Reference proteome</keyword>
<evidence type="ECO:0000313" key="2">
    <source>
        <dbReference type="Proteomes" id="UP001500751"/>
    </source>
</evidence>
<organism evidence="1 2">
    <name type="scientific">Catenulispora yoronensis</name>
    <dbReference type="NCBI Taxonomy" id="450799"/>
    <lineage>
        <taxon>Bacteria</taxon>
        <taxon>Bacillati</taxon>
        <taxon>Actinomycetota</taxon>
        <taxon>Actinomycetes</taxon>
        <taxon>Catenulisporales</taxon>
        <taxon>Catenulisporaceae</taxon>
        <taxon>Catenulispora</taxon>
    </lineage>
</organism>
<gene>
    <name evidence="1" type="ORF">GCM10009839_13130</name>
</gene>
<evidence type="ECO:0000313" key="1">
    <source>
        <dbReference type="EMBL" id="GAA2018334.1"/>
    </source>
</evidence>
<reference evidence="2" key="1">
    <citation type="journal article" date="2019" name="Int. J. Syst. Evol. Microbiol.">
        <title>The Global Catalogue of Microorganisms (GCM) 10K type strain sequencing project: providing services to taxonomists for standard genome sequencing and annotation.</title>
        <authorList>
            <consortium name="The Broad Institute Genomics Platform"/>
            <consortium name="The Broad Institute Genome Sequencing Center for Infectious Disease"/>
            <person name="Wu L."/>
            <person name="Ma J."/>
        </authorList>
    </citation>
    <scope>NUCLEOTIDE SEQUENCE [LARGE SCALE GENOMIC DNA]</scope>
    <source>
        <strain evidence="2">JCM 16014</strain>
    </source>
</reference>
<accession>A0ABP5F8X1</accession>
<name>A0ABP5F8X1_9ACTN</name>
<protein>
    <submittedName>
        <fullName evidence="1">Uncharacterized protein</fullName>
    </submittedName>
</protein>
<dbReference type="EMBL" id="BAAAQN010000005">
    <property type="protein sequence ID" value="GAA2018334.1"/>
    <property type="molecule type" value="Genomic_DNA"/>
</dbReference>
<comment type="caution">
    <text evidence="1">The sequence shown here is derived from an EMBL/GenBank/DDBJ whole genome shotgun (WGS) entry which is preliminary data.</text>
</comment>
<proteinExistence type="predicted"/>
<sequence>MTTWLILIGPHRGELRHRDCGTNPPFEPHCDAAGNRHNLRSWYLDWLERNEAEVAM</sequence>